<reference evidence="1 2" key="1">
    <citation type="submission" date="2015-05" db="EMBL/GenBank/DDBJ databases">
        <title>Draft genome sequence of Microvirga vignae strain BR3299, a novel nitrogen fixing bacteria isolated from Brazil semi-aired region.</title>
        <authorList>
            <person name="Zilli J.E."/>
            <person name="Passos S.R."/>
            <person name="Leite J."/>
            <person name="Baldani J.I."/>
            <person name="Xavier G.R."/>
            <person name="Rumjaneck N.G."/>
            <person name="Simoes-Araujo J.L."/>
        </authorList>
    </citation>
    <scope>NUCLEOTIDE SEQUENCE [LARGE SCALE GENOMIC DNA]</scope>
    <source>
        <strain evidence="1 2">BR3299</strain>
    </source>
</reference>
<sequence length="127" mass="13406">MATLTFAAPVDDDLPSQHTEFVATSPTGDKFSIPVASQDKDVVLIFNNGHTSPITVAVVAQPTTMALTGKGSGTWTRPNRDIVIANGETHSMIIRATELKAFIDATNFLNLSYTGGNAALTVLGFLV</sequence>
<comment type="caution">
    <text evidence="1">The sequence shown here is derived from an EMBL/GenBank/DDBJ whole genome shotgun (WGS) entry which is preliminary data.</text>
</comment>
<organism evidence="1 2">
    <name type="scientific">Microvirga vignae</name>
    <dbReference type="NCBI Taxonomy" id="1225564"/>
    <lineage>
        <taxon>Bacteria</taxon>
        <taxon>Pseudomonadati</taxon>
        <taxon>Pseudomonadota</taxon>
        <taxon>Alphaproteobacteria</taxon>
        <taxon>Hyphomicrobiales</taxon>
        <taxon>Methylobacteriaceae</taxon>
        <taxon>Microvirga</taxon>
    </lineage>
</organism>
<evidence type="ECO:0000313" key="2">
    <source>
        <dbReference type="Proteomes" id="UP000035489"/>
    </source>
</evidence>
<protein>
    <submittedName>
        <fullName evidence="1">Uncharacterized protein</fullName>
    </submittedName>
</protein>
<dbReference type="EMBL" id="LCYG01000055">
    <property type="protein sequence ID" value="KLK91422.1"/>
    <property type="molecule type" value="Genomic_DNA"/>
</dbReference>
<accession>A0A0H1RFP4</accession>
<name>A0A0H1RFP4_9HYPH</name>
<dbReference type="AlphaFoldDB" id="A0A0H1RFP4"/>
<evidence type="ECO:0000313" key="1">
    <source>
        <dbReference type="EMBL" id="KLK91422.1"/>
    </source>
</evidence>
<dbReference type="OrthoDB" id="9951400at2"/>
<keyword evidence="2" id="KW-1185">Reference proteome</keyword>
<dbReference type="STRING" id="1225564.AA309_20215"/>
<dbReference type="RefSeq" id="WP_047190821.1">
    <property type="nucleotide sequence ID" value="NZ_LCYG01000055.1"/>
</dbReference>
<dbReference type="PATRIC" id="fig|1225564.3.peg.5358"/>
<gene>
    <name evidence="1" type="ORF">AA309_20215</name>
</gene>
<dbReference type="Proteomes" id="UP000035489">
    <property type="component" value="Unassembled WGS sequence"/>
</dbReference>
<proteinExistence type="predicted"/>